<dbReference type="AlphaFoldDB" id="A0A8S1PH73"/>
<name>A0A8S1PH73_9CILI</name>
<organism evidence="1 2">
    <name type="scientific">Paramecium sonneborni</name>
    <dbReference type="NCBI Taxonomy" id="65129"/>
    <lineage>
        <taxon>Eukaryota</taxon>
        <taxon>Sar</taxon>
        <taxon>Alveolata</taxon>
        <taxon>Ciliophora</taxon>
        <taxon>Intramacronucleata</taxon>
        <taxon>Oligohymenophorea</taxon>
        <taxon>Peniculida</taxon>
        <taxon>Parameciidae</taxon>
        <taxon>Paramecium</taxon>
    </lineage>
</organism>
<reference evidence="1" key="1">
    <citation type="submission" date="2021-01" db="EMBL/GenBank/DDBJ databases">
        <authorList>
            <consortium name="Genoscope - CEA"/>
            <person name="William W."/>
        </authorList>
    </citation>
    <scope>NUCLEOTIDE SEQUENCE</scope>
</reference>
<dbReference type="EMBL" id="CAJJDN010000077">
    <property type="protein sequence ID" value="CAD8102354.1"/>
    <property type="molecule type" value="Genomic_DNA"/>
</dbReference>
<sequence length="53" mass="6140">MVVNTITKQTQIEGHFIYIKKATSIIIQSNSFNKYIGKQCDTKSMVKFFHSIE</sequence>
<keyword evidence="2" id="KW-1185">Reference proteome</keyword>
<dbReference type="Proteomes" id="UP000692954">
    <property type="component" value="Unassembled WGS sequence"/>
</dbReference>
<protein>
    <submittedName>
        <fullName evidence="1">Uncharacterized protein</fullName>
    </submittedName>
</protein>
<gene>
    <name evidence="1" type="ORF">PSON_ATCC_30995.1.T0770219</name>
</gene>
<comment type="caution">
    <text evidence="1">The sequence shown here is derived from an EMBL/GenBank/DDBJ whole genome shotgun (WGS) entry which is preliminary data.</text>
</comment>
<evidence type="ECO:0000313" key="1">
    <source>
        <dbReference type="EMBL" id="CAD8102354.1"/>
    </source>
</evidence>
<proteinExistence type="predicted"/>
<accession>A0A8S1PH73</accession>
<evidence type="ECO:0000313" key="2">
    <source>
        <dbReference type="Proteomes" id="UP000692954"/>
    </source>
</evidence>